<protein>
    <submittedName>
        <fullName evidence="17">Prokineticin receptor 2-like</fullName>
    </submittedName>
</protein>
<evidence type="ECO:0000256" key="5">
    <source>
        <dbReference type="ARBA" id="ARBA00023040"/>
    </source>
</evidence>
<feature type="transmembrane region" description="Helical" evidence="13">
    <location>
        <begin position="234"/>
        <end position="257"/>
    </location>
</feature>
<keyword evidence="3 11" id="KW-0812">Transmembrane</keyword>
<dbReference type="Proteomes" id="UP000001554">
    <property type="component" value="Chromosome 2"/>
</dbReference>
<evidence type="ECO:0000256" key="6">
    <source>
        <dbReference type="ARBA" id="ARBA00023136"/>
    </source>
</evidence>
<evidence type="ECO:0000259" key="14">
    <source>
        <dbReference type="PROSITE" id="PS50262"/>
    </source>
</evidence>
<keyword evidence="6 13" id="KW-0472">Membrane</keyword>
<dbReference type="AlphaFoldDB" id="C3Z9Y7"/>
<feature type="compositionally biased region" description="Basic and acidic residues" evidence="12">
    <location>
        <begin position="377"/>
        <end position="395"/>
    </location>
</feature>
<reference evidence="15" key="1">
    <citation type="journal article" date="2008" name="Nature">
        <title>The amphioxus genome and the evolution of the chordate karyotype.</title>
        <authorList>
            <consortium name="US DOE Joint Genome Institute (JGI-PGF)"/>
            <person name="Putnam N.H."/>
            <person name="Butts T."/>
            <person name="Ferrier D.E.K."/>
            <person name="Furlong R.F."/>
            <person name="Hellsten U."/>
            <person name="Kawashima T."/>
            <person name="Robinson-Rechavi M."/>
            <person name="Shoguchi E."/>
            <person name="Terry A."/>
            <person name="Yu J.-K."/>
            <person name="Benito-Gutierrez E.L."/>
            <person name="Dubchak I."/>
            <person name="Garcia-Fernandez J."/>
            <person name="Gibson-Brown J.J."/>
            <person name="Grigoriev I.V."/>
            <person name="Horton A.C."/>
            <person name="de Jong P.J."/>
            <person name="Jurka J."/>
            <person name="Kapitonov V.V."/>
            <person name="Kohara Y."/>
            <person name="Kuroki Y."/>
            <person name="Lindquist E."/>
            <person name="Lucas S."/>
            <person name="Osoegawa K."/>
            <person name="Pennacchio L.A."/>
            <person name="Salamov A.A."/>
            <person name="Satou Y."/>
            <person name="Sauka-Spengler T."/>
            <person name="Schmutz J."/>
            <person name="Shin-I T."/>
            <person name="Toyoda A."/>
            <person name="Bronner-Fraser M."/>
            <person name="Fujiyama A."/>
            <person name="Holland L.Z."/>
            <person name="Holland P.W.H."/>
            <person name="Satoh N."/>
            <person name="Rokhsar D.S."/>
        </authorList>
    </citation>
    <scope>NUCLEOTIDE SEQUENCE [LARGE SCALE GENOMIC DNA]</scope>
    <source>
        <strain evidence="15">S238N-H82</strain>
        <tissue evidence="15">Testes</tissue>
    </source>
</reference>
<dbReference type="OMA" id="RNASHDR"/>
<evidence type="ECO:0000256" key="4">
    <source>
        <dbReference type="ARBA" id="ARBA00022989"/>
    </source>
</evidence>
<evidence type="ECO:0000256" key="1">
    <source>
        <dbReference type="ARBA" id="ARBA00004651"/>
    </source>
</evidence>
<dbReference type="PANTHER" id="PTHR24238">
    <property type="entry name" value="G-PROTEIN COUPLED RECEPTOR"/>
    <property type="match status" value="1"/>
</dbReference>
<dbReference type="PROSITE" id="PS00237">
    <property type="entry name" value="G_PROTEIN_RECEP_F1_1"/>
    <property type="match status" value="1"/>
</dbReference>
<dbReference type="Pfam" id="PF00001">
    <property type="entry name" value="7tm_1"/>
    <property type="match status" value="1"/>
</dbReference>
<reference evidence="17" key="3">
    <citation type="submission" date="2025-04" db="UniProtKB">
        <authorList>
            <consortium name="RefSeq"/>
        </authorList>
    </citation>
    <scope>IDENTIFICATION</scope>
    <source>
        <strain evidence="17">S238N-H82</strain>
        <tissue evidence="17">Testes</tissue>
    </source>
</reference>
<dbReference type="InParanoid" id="C3Z9Y7"/>
<dbReference type="SUPFAM" id="SSF81321">
    <property type="entry name" value="Family A G protein-coupled receptor-like"/>
    <property type="match status" value="1"/>
</dbReference>
<dbReference type="GO" id="GO:0007218">
    <property type="term" value="P:neuropeptide signaling pathway"/>
    <property type="evidence" value="ECO:0000318"/>
    <property type="project" value="GO_Central"/>
</dbReference>
<keyword evidence="10 11" id="KW-0807">Transducer</keyword>
<feature type="transmembrane region" description="Helical" evidence="13">
    <location>
        <begin position="184"/>
        <end position="205"/>
    </location>
</feature>
<dbReference type="RefSeq" id="XP_035665860.1">
    <property type="nucleotide sequence ID" value="XM_035809967.1"/>
</dbReference>
<comment type="similarity">
    <text evidence="11">Belongs to the G-protein coupled receptor 1 family.</text>
</comment>
<keyword evidence="9" id="KW-0325">Glycoprotein</keyword>
<feature type="region of interest" description="Disordered" evidence="12">
    <location>
        <begin position="372"/>
        <end position="405"/>
    </location>
</feature>
<dbReference type="eggNOG" id="KOG3656">
    <property type="taxonomic scope" value="Eukaryota"/>
</dbReference>
<evidence type="ECO:0000313" key="16">
    <source>
        <dbReference type="Proteomes" id="UP000001554"/>
    </source>
</evidence>
<evidence type="ECO:0000256" key="7">
    <source>
        <dbReference type="ARBA" id="ARBA00023157"/>
    </source>
</evidence>
<dbReference type="GO" id="GO:0005886">
    <property type="term" value="C:plasma membrane"/>
    <property type="evidence" value="ECO:0000318"/>
    <property type="project" value="GO_Central"/>
</dbReference>
<dbReference type="GO" id="GO:0008188">
    <property type="term" value="F:neuropeptide receptor activity"/>
    <property type="evidence" value="ECO:0000318"/>
    <property type="project" value="GO_Central"/>
</dbReference>
<dbReference type="Gene3D" id="1.20.1070.10">
    <property type="entry name" value="Rhodopsin 7-helix transmembrane proteins"/>
    <property type="match status" value="1"/>
</dbReference>
<dbReference type="OrthoDB" id="9046662at2759"/>
<keyword evidence="16" id="KW-1185">Reference proteome</keyword>
<feature type="transmembrane region" description="Helical" evidence="13">
    <location>
        <begin position="148"/>
        <end position="172"/>
    </location>
</feature>
<dbReference type="GeneID" id="118409103"/>
<proteinExistence type="inferred from homology"/>
<evidence type="ECO:0000313" key="15">
    <source>
        <dbReference type="EMBL" id="EEN50575.1"/>
    </source>
</evidence>
<organism>
    <name type="scientific">Branchiostoma floridae</name>
    <name type="common">Florida lancelet</name>
    <name type="synonym">Amphioxus</name>
    <dbReference type="NCBI Taxonomy" id="7739"/>
    <lineage>
        <taxon>Eukaryota</taxon>
        <taxon>Metazoa</taxon>
        <taxon>Chordata</taxon>
        <taxon>Cephalochordata</taxon>
        <taxon>Leptocardii</taxon>
        <taxon>Amphioxiformes</taxon>
        <taxon>Branchiostomatidae</taxon>
        <taxon>Branchiostoma</taxon>
    </lineage>
</organism>
<keyword evidence="8 11" id="KW-0675">Receptor</keyword>
<evidence type="ECO:0000256" key="2">
    <source>
        <dbReference type="ARBA" id="ARBA00022475"/>
    </source>
</evidence>
<gene>
    <name evidence="17" type="primary">LOC118409103</name>
    <name evidence="15" type="ORF">BRAFLDRAFT_77537</name>
</gene>
<feature type="transmembrane region" description="Helical" evidence="13">
    <location>
        <begin position="69"/>
        <end position="96"/>
    </location>
</feature>
<dbReference type="PANTHER" id="PTHR24238:SF74">
    <property type="entry name" value="PROKINETICIN RECEPTOR 2"/>
    <property type="match status" value="1"/>
</dbReference>
<dbReference type="InterPro" id="IPR017452">
    <property type="entry name" value="GPCR_Rhodpsn_7TM"/>
</dbReference>
<reference evidence="16" key="2">
    <citation type="journal article" date="2020" name="Nat. Ecol. Evol.">
        <title>Deeply conserved synteny resolves early events in vertebrate evolution.</title>
        <authorList>
            <person name="Simakov O."/>
            <person name="Marletaz F."/>
            <person name="Yue J.X."/>
            <person name="O'Connell B."/>
            <person name="Jenkins J."/>
            <person name="Brandt A."/>
            <person name="Calef R."/>
            <person name="Tung C.H."/>
            <person name="Huang T.K."/>
            <person name="Schmutz J."/>
            <person name="Satoh N."/>
            <person name="Yu J.K."/>
            <person name="Putnam N.H."/>
            <person name="Green R.E."/>
            <person name="Rokhsar D.S."/>
        </authorList>
    </citation>
    <scope>NUCLEOTIDE SEQUENCE [LARGE SCALE GENOMIC DNA]</scope>
    <source>
        <strain evidence="16">S238N-H82</strain>
    </source>
</reference>
<feature type="domain" description="G-protein coupled receptors family 1 profile" evidence="14">
    <location>
        <begin position="87"/>
        <end position="344"/>
    </location>
</feature>
<name>C3Z9Y7_BRAFL</name>
<dbReference type="InterPro" id="IPR000276">
    <property type="entry name" value="GPCR_Rhodpsn"/>
</dbReference>
<feature type="transmembrane region" description="Helical" evidence="13">
    <location>
        <begin position="108"/>
        <end position="128"/>
    </location>
</feature>
<comment type="subcellular location">
    <subcellularLocation>
        <location evidence="1">Cell membrane</location>
        <topology evidence="1">Multi-pass membrane protein</topology>
    </subcellularLocation>
</comment>
<accession>C3Z9Y7</accession>
<evidence type="ECO:0000256" key="8">
    <source>
        <dbReference type="ARBA" id="ARBA00023170"/>
    </source>
</evidence>
<keyword evidence="5 11" id="KW-0297">G-protein coupled receptor</keyword>
<feature type="transmembrane region" description="Helical" evidence="13">
    <location>
        <begin position="325"/>
        <end position="347"/>
    </location>
</feature>
<evidence type="ECO:0000256" key="13">
    <source>
        <dbReference type="SAM" id="Phobius"/>
    </source>
</evidence>
<dbReference type="FunFam" id="1.20.1070.10:FF:000069">
    <property type="entry name" value="Prokineticin receptor 2"/>
    <property type="match status" value="1"/>
</dbReference>
<dbReference type="PROSITE" id="PS50262">
    <property type="entry name" value="G_PROTEIN_RECEP_F1_2"/>
    <property type="match status" value="1"/>
</dbReference>
<sequence length="428" mass="49120">MSASEEASIFKDRNLNISMGDFFLDFDMDVLIEAYRALLRTNDTDSSAAYRNLVRSTFDEDPPGSVDGAVVVIGILYSLIMLVCGIGNLLFLFVLLYYKQTRSTTNLLIGNLTLSDFLVAMICLPFNMDYHVIHSEQWLFGPAMCAVVNFLTFVSLYVSTHALLAIAIDRYFVVQDAQRRRLHVGWTSLVIWMVAVGFAVPSILYSDALPYPHSDKVYCGILWPISLQHVYKGYHIFLLIGEFLLPVVVMSVFYSFVVCKVWRREFPGQRNASHDRIQSRSRKKTFRLFALFVMFVLCWSPYHVYAVVRDFYFGTLIKISTSPNMFYMAQAIAMSNSLINTIVYVVFNDNITKYIKILPKDSWQSLQRMCRRRKRAQSREPSRRTRRLRSEDFHSGLHTTTSRNGSVRMTAVTNVTVETRADVTVTAL</sequence>
<evidence type="ECO:0000256" key="12">
    <source>
        <dbReference type="SAM" id="MobiDB-lite"/>
    </source>
</evidence>
<evidence type="ECO:0000256" key="10">
    <source>
        <dbReference type="ARBA" id="ARBA00023224"/>
    </source>
</evidence>
<keyword evidence="7" id="KW-1015">Disulfide bond</keyword>
<dbReference type="PRINTS" id="PR00237">
    <property type="entry name" value="GPCRRHODOPSN"/>
</dbReference>
<evidence type="ECO:0000313" key="17">
    <source>
        <dbReference type="RefSeq" id="XP_035665860.1"/>
    </source>
</evidence>
<keyword evidence="4 13" id="KW-1133">Transmembrane helix</keyword>
<evidence type="ECO:0000256" key="9">
    <source>
        <dbReference type="ARBA" id="ARBA00023180"/>
    </source>
</evidence>
<dbReference type="EMBL" id="GG666601">
    <property type="protein sequence ID" value="EEN50575.1"/>
    <property type="molecule type" value="Genomic_DNA"/>
</dbReference>
<keyword evidence="2" id="KW-1003">Cell membrane</keyword>
<evidence type="ECO:0000256" key="3">
    <source>
        <dbReference type="ARBA" id="ARBA00022692"/>
    </source>
</evidence>
<feature type="transmembrane region" description="Helical" evidence="13">
    <location>
        <begin position="286"/>
        <end position="305"/>
    </location>
</feature>
<dbReference type="KEGG" id="bfo:118409103"/>
<evidence type="ECO:0000256" key="11">
    <source>
        <dbReference type="RuleBase" id="RU000688"/>
    </source>
</evidence>